<evidence type="ECO:0000256" key="1">
    <source>
        <dbReference type="SAM" id="Phobius"/>
    </source>
</evidence>
<keyword evidence="3" id="KW-1185">Reference proteome</keyword>
<protein>
    <submittedName>
        <fullName evidence="2">Uncharacterized protein</fullName>
    </submittedName>
</protein>
<dbReference type="RefSeq" id="WP_127763746.1">
    <property type="nucleotide sequence ID" value="NZ_SADE01000001.1"/>
</dbReference>
<sequence length="66" mass="6963">MRTDYAYQDAIRRDFRNKVSAVIAVGLLALVLTGAIEDKSFMVSDVDTTGAAAVNVGVSGGDSRAR</sequence>
<keyword evidence="1" id="KW-0812">Transmembrane</keyword>
<name>A0A3S3UQS3_9PROT</name>
<reference evidence="3" key="1">
    <citation type="submission" date="2019-01" db="EMBL/GenBank/DDBJ databases">
        <title>Gri0909 isolated from a small marine red alga.</title>
        <authorList>
            <person name="Kim J."/>
            <person name="Jeong S.E."/>
            <person name="Jeon C.O."/>
        </authorList>
    </citation>
    <scope>NUCLEOTIDE SEQUENCE [LARGE SCALE GENOMIC DNA]</scope>
    <source>
        <strain evidence="3">Gri0909</strain>
    </source>
</reference>
<evidence type="ECO:0000313" key="3">
    <source>
        <dbReference type="Proteomes" id="UP000287447"/>
    </source>
</evidence>
<keyword evidence="1" id="KW-1133">Transmembrane helix</keyword>
<comment type="caution">
    <text evidence="2">The sequence shown here is derived from an EMBL/GenBank/DDBJ whole genome shotgun (WGS) entry which is preliminary data.</text>
</comment>
<evidence type="ECO:0000313" key="2">
    <source>
        <dbReference type="EMBL" id="RVU38374.1"/>
    </source>
</evidence>
<dbReference type="EMBL" id="SADE01000001">
    <property type="protein sequence ID" value="RVU38374.1"/>
    <property type="molecule type" value="Genomic_DNA"/>
</dbReference>
<dbReference type="AlphaFoldDB" id="A0A3S3UQS3"/>
<keyword evidence="1" id="KW-0472">Membrane</keyword>
<dbReference type="Proteomes" id="UP000287447">
    <property type="component" value="Unassembled WGS sequence"/>
</dbReference>
<accession>A0A3S3UQS3</accession>
<feature type="transmembrane region" description="Helical" evidence="1">
    <location>
        <begin position="20"/>
        <end position="36"/>
    </location>
</feature>
<organism evidence="2 3">
    <name type="scientific">Hwanghaeella grinnelliae</name>
    <dbReference type="NCBI Taxonomy" id="2500179"/>
    <lineage>
        <taxon>Bacteria</taxon>
        <taxon>Pseudomonadati</taxon>
        <taxon>Pseudomonadota</taxon>
        <taxon>Alphaproteobacteria</taxon>
        <taxon>Rhodospirillales</taxon>
        <taxon>Rhodospirillaceae</taxon>
        <taxon>Hwanghaeella</taxon>
    </lineage>
</organism>
<proteinExistence type="predicted"/>
<gene>
    <name evidence="2" type="ORF">EOI86_03540</name>
</gene>